<evidence type="ECO:0000256" key="4">
    <source>
        <dbReference type="SAM" id="SignalP"/>
    </source>
</evidence>
<evidence type="ECO:0000256" key="3">
    <source>
        <dbReference type="ARBA" id="ARBA00022525"/>
    </source>
</evidence>
<organism evidence="6">
    <name type="scientific">Clastoptera arizonana</name>
    <name type="common">Arizona spittle bug</name>
    <dbReference type="NCBI Taxonomy" id="38151"/>
    <lineage>
        <taxon>Eukaryota</taxon>
        <taxon>Metazoa</taxon>
        <taxon>Ecdysozoa</taxon>
        <taxon>Arthropoda</taxon>
        <taxon>Hexapoda</taxon>
        <taxon>Insecta</taxon>
        <taxon>Pterygota</taxon>
        <taxon>Neoptera</taxon>
        <taxon>Paraneoptera</taxon>
        <taxon>Hemiptera</taxon>
        <taxon>Auchenorrhyncha</taxon>
        <taxon>Cercopoidea</taxon>
        <taxon>Clastopteridae</taxon>
        <taxon>Clastoptera</taxon>
    </lineage>
</organism>
<accession>A0A1B6CXG5</accession>
<dbReference type="InterPro" id="IPR036728">
    <property type="entry name" value="PBP_GOBP_sf"/>
</dbReference>
<dbReference type="PANTHER" id="PTHR21066">
    <property type="entry name" value="ODORANT-BINDING PROTEIN 59A-RELATED"/>
    <property type="match status" value="1"/>
</dbReference>
<feature type="signal peptide" evidence="4">
    <location>
        <begin position="1"/>
        <end position="18"/>
    </location>
</feature>
<evidence type="ECO:0000313" key="6">
    <source>
        <dbReference type="EMBL" id="JAS18182.1"/>
    </source>
</evidence>
<feature type="domain" description="OBP47-like" evidence="5">
    <location>
        <begin position="118"/>
        <end position="225"/>
    </location>
</feature>
<feature type="chain" id="PRO_5008580744" description="OBP47-like domain-containing protein" evidence="4">
    <location>
        <begin position="19"/>
        <end position="242"/>
    </location>
</feature>
<keyword evidence="3" id="KW-0964">Secreted</keyword>
<dbReference type="InterPro" id="IPR052295">
    <property type="entry name" value="Odorant-binding_protein"/>
</dbReference>
<evidence type="ECO:0000259" key="5">
    <source>
        <dbReference type="Pfam" id="PF22651"/>
    </source>
</evidence>
<name>A0A1B6CXG5_9HEMI</name>
<dbReference type="Gene3D" id="1.10.238.270">
    <property type="match status" value="1"/>
</dbReference>
<reference evidence="6" key="1">
    <citation type="submission" date="2015-12" db="EMBL/GenBank/DDBJ databases">
        <title>De novo transcriptome assembly of four potential Pierce s Disease insect vectors from Arizona vineyards.</title>
        <authorList>
            <person name="Tassone E.E."/>
        </authorList>
    </citation>
    <scope>NUCLEOTIDE SEQUENCE</scope>
</reference>
<comment type="similarity">
    <text evidence="2">Belongs to the PBP/GOBP family.</text>
</comment>
<keyword evidence="4" id="KW-0732">Signal</keyword>
<dbReference type="Pfam" id="PF22651">
    <property type="entry name" value="OBP47_like"/>
    <property type="match status" value="1"/>
</dbReference>
<gene>
    <name evidence="6" type="ORF">g.14054</name>
</gene>
<sequence>MQTFGALVFCLLVAVCYSYESTPVVSAVDSIWDSHVDVLRESRRKRETEDNTETEEVTLETLKRRPWCFCGQKRWLANYVTNNKKNMEACIDQYAPTLNKTLNEAVNSHSLFPTIVSLSACSVDCAFKKAKLANEKGKVNKPETKKFFMTKVFVEEWMEDLADKAVDQCLNKGTSLPKVEELIVSKLQDKSCNPDSYKFIICLMLEMASECPADQRSDSPRCKVLYRALDVLKDMREDGDDY</sequence>
<dbReference type="GO" id="GO:0005576">
    <property type="term" value="C:extracellular region"/>
    <property type="evidence" value="ECO:0007669"/>
    <property type="project" value="UniProtKB-SubCell"/>
</dbReference>
<evidence type="ECO:0000256" key="2">
    <source>
        <dbReference type="ARBA" id="ARBA00008098"/>
    </source>
</evidence>
<comment type="subcellular location">
    <subcellularLocation>
        <location evidence="1">Secreted</location>
    </subcellularLocation>
</comment>
<dbReference type="InterPro" id="IPR054577">
    <property type="entry name" value="OBP47-like_dom"/>
</dbReference>
<protein>
    <recommendedName>
        <fullName evidence="5">OBP47-like domain-containing protein</fullName>
    </recommendedName>
</protein>
<dbReference type="AlphaFoldDB" id="A0A1B6CXG5"/>
<dbReference type="GO" id="GO:0005549">
    <property type="term" value="F:odorant binding"/>
    <property type="evidence" value="ECO:0007669"/>
    <property type="project" value="InterPro"/>
</dbReference>
<dbReference type="EMBL" id="GEDC01019116">
    <property type="protein sequence ID" value="JAS18182.1"/>
    <property type="molecule type" value="Transcribed_RNA"/>
</dbReference>
<evidence type="ECO:0000256" key="1">
    <source>
        <dbReference type="ARBA" id="ARBA00004613"/>
    </source>
</evidence>
<proteinExistence type="inferred from homology"/>
<dbReference type="SUPFAM" id="SSF47565">
    <property type="entry name" value="Insect pheromone/odorant-binding proteins"/>
    <property type="match status" value="1"/>
</dbReference>